<organism evidence="2">
    <name type="scientific">Rhizophora mucronata</name>
    <name type="common">Asiatic mangrove</name>
    <dbReference type="NCBI Taxonomy" id="61149"/>
    <lineage>
        <taxon>Eukaryota</taxon>
        <taxon>Viridiplantae</taxon>
        <taxon>Streptophyta</taxon>
        <taxon>Embryophyta</taxon>
        <taxon>Tracheophyta</taxon>
        <taxon>Spermatophyta</taxon>
        <taxon>Magnoliopsida</taxon>
        <taxon>eudicotyledons</taxon>
        <taxon>Gunneridae</taxon>
        <taxon>Pentapetalae</taxon>
        <taxon>rosids</taxon>
        <taxon>fabids</taxon>
        <taxon>Malpighiales</taxon>
        <taxon>Rhizophoraceae</taxon>
        <taxon>Rhizophora</taxon>
    </lineage>
</organism>
<dbReference type="AlphaFoldDB" id="A0A2P2MUA0"/>
<keyword evidence="1" id="KW-0472">Membrane</keyword>
<keyword evidence="1" id="KW-1133">Transmembrane helix</keyword>
<dbReference type="EMBL" id="GGEC01053287">
    <property type="protein sequence ID" value="MBX33771.1"/>
    <property type="molecule type" value="Transcribed_RNA"/>
</dbReference>
<evidence type="ECO:0000313" key="2">
    <source>
        <dbReference type="EMBL" id="MBX33771.1"/>
    </source>
</evidence>
<reference evidence="2" key="1">
    <citation type="submission" date="2018-02" db="EMBL/GenBank/DDBJ databases">
        <title>Rhizophora mucronata_Transcriptome.</title>
        <authorList>
            <person name="Meera S.P."/>
            <person name="Sreeshan A."/>
            <person name="Augustine A."/>
        </authorList>
    </citation>
    <scope>NUCLEOTIDE SEQUENCE</scope>
    <source>
        <tissue evidence="2">Leaf</tissue>
    </source>
</reference>
<proteinExistence type="predicted"/>
<name>A0A2P2MUA0_RHIMU</name>
<sequence length="59" mass="6586">MVRNKNINNRLTMLVVVMMMVMVLMIMAVTASSLTALSICLHTYRINHLSKSKPPIPSA</sequence>
<accession>A0A2P2MUA0</accession>
<feature type="transmembrane region" description="Helical" evidence="1">
    <location>
        <begin position="12"/>
        <end position="41"/>
    </location>
</feature>
<keyword evidence="1" id="KW-0812">Transmembrane</keyword>
<protein>
    <submittedName>
        <fullName evidence="2">Uncharacterized protein</fullName>
    </submittedName>
</protein>
<evidence type="ECO:0000256" key="1">
    <source>
        <dbReference type="SAM" id="Phobius"/>
    </source>
</evidence>